<dbReference type="Gene3D" id="2.40.50.140">
    <property type="entry name" value="Nucleic acid-binding proteins"/>
    <property type="match status" value="1"/>
</dbReference>
<dbReference type="InterPro" id="IPR032501">
    <property type="entry name" value="Prot_ATP_ID_OB_2nd"/>
</dbReference>
<evidence type="ECO:0000256" key="9">
    <source>
        <dbReference type="ARBA" id="ARBA00069320"/>
    </source>
</evidence>
<dbReference type="GO" id="GO:0043161">
    <property type="term" value="P:proteasome-mediated ubiquitin-dependent protein catabolic process"/>
    <property type="evidence" value="ECO:0007669"/>
    <property type="project" value="EnsemblFungi"/>
</dbReference>
<dbReference type="Gene3D" id="1.10.8.60">
    <property type="match status" value="1"/>
</dbReference>
<evidence type="ECO:0000256" key="8">
    <source>
        <dbReference type="ARBA" id="ARBA00023242"/>
    </source>
</evidence>
<dbReference type="Gene3D" id="3.40.50.300">
    <property type="entry name" value="P-loop containing nucleotide triphosphate hydrolases"/>
    <property type="match status" value="1"/>
</dbReference>
<dbReference type="InterPro" id="IPR041569">
    <property type="entry name" value="AAA_lid_3"/>
</dbReference>
<dbReference type="Pfam" id="PF17862">
    <property type="entry name" value="AAA_lid_3"/>
    <property type="match status" value="1"/>
</dbReference>
<keyword evidence="8" id="KW-0539">Nucleus</keyword>
<dbReference type="InterPro" id="IPR027417">
    <property type="entry name" value="P-loop_NTPase"/>
</dbReference>
<dbReference type="STRING" id="988480.A0A075AXI2"/>
<keyword evidence="4" id="KW-0963">Cytoplasm</keyword>
<dbReference type="Pfam" id="PF00004">
    <property type="entry name" value="AAA"/>
    <property type="match status" value="1"/>
</dbReference>
<dbReference type="InterPro" id="IPR003960">
    <property type="entry name" value="ATPase_AAA_CS"/>
</dbReference>
<dbReference type="OMA" id="NKISHEH"/>
<dbReference type="OrthoDB" id="9443236at2759"/>
<dbReference type="Proteomes" id="UP000030755">
    <property type="component" value="Unassembled WGS sequence"/>
</dbReference>
<feature type="domain" description="AAA+ ATPase" evidence="11">
    <location>
        <begin position="211"/>
        <end position="350"/>
    </location>
</feature>
<dbReference type="HOGENOM" id="CLU_000688_2_4_1"/>
<dbReference type="FunFam" id="1.10.8.60:FF:000009">
    <property type="entry name" value="26S protease regulatory subunit 6A"/>
    <property type="match status" value="1"/>
</dbReference>
<dbReference type="AlphaFoldDB" id="A0A075AXI2"/>
<dbReference type="InterPro" id="IPR003593">
    <property type="entry name" value="AAA+_ATPase"/>
</dbReference>
<gene>
    <name evidence="12" type="ORF">O9G_001600</name>
    <name evidence="13" type="ORF">ROZALSC1DRAFT_31099</name>
</gene>
<evidence type="ECO:0000256" key="5">
    <source>
        <dbReference type="ARBA" id="ARBA00022741"/>
    </source>
</evidence>
<dbReference type="SUPFAM" id="SSF52540">
    <property type="entry name" value="P-loop containing nucleoside triphosphate hydrolases"/>
    <property type="match status" value="1"/>
</dbReference>
<evidence type="ECO:0000313" key="12">
    <source>
        <dbReference type="EMBL" id="EPZ33249.1"/>
    </source>
</evidence>
<evidence type="ECO:0000259" key="11">
    <source>
        <dbReference type="SMART" id="SM00382"/>
    </source>
</evidence>
<evidence type="ECO:0000256" key="6">
    <source>
        <dbReference type="ARBA" id="ARBA00022840"/>
    </source>
</evidence>
<keyword evidence="12" id="KW-0378">Hydrolase</keyword>
<reference evidence="12 14" key="1">
    <citation type="journal article" date="2013" name="Curr. Biol.">
        <title>Shared signatures of parasitism and phylogenomics unite Cryptomycota and microsporidia.</title>
        <authorList>
            <person name="James T.Y."/>
            <person name="Pelin A."/>
            <person name="Bonen L."/>
            <person name="Ahrendt S."/>
            <person name="Sain D."/>
            <person name="Corradi N."/>
            <person name="Stajich J.E."/>
        </authorList>
    </citation>
    <scope>NUCLEOTIDE SEQUENCE [LARGE SCALE GENOMIC DNA]</scope>
    <source>
        <strain evidence="12 14">CSF55</strain>
        <strain evidence="12 14">CSF55</strain>
    </source>
</reference>
<evidence type="ECO:0000313" key="14">
    <source>
        <dbReference type="Proteomes" id="UP000030755"/>
    </source>
</evidence>
<evidence type="ECO:0000313" key="15">
    <source>
        <dbReference type="Proteomes" id="UP000281549"/>
    </source>
</evidence>
<evidence type="ECO:0000256" key="1">
    <source>
        <dbReference type="ARBA" id="ARBA00004123"/>
    </source>
</evidence>
<dbReference type="InterPro" id="IPR003959">
    <property type="entry name" value="ATPase_AAA_core"/>
</dbReference>
<dbReference type="GO" id="GO:0005634">
    <property type="term" value="C:nucleus"/>
    <property type="evidence" value="ECO:0007669"/>
    <property type="project" value="UniProtKB-SubCell"/>
</dbReference>
<accession>A0A075AXI2</accession>
<dbReference type="GO" id="GO:0005737">
    <property type="term" value="C:cytoplasm"/>
    <property type="evidence" value="ECO:0007669"/>
    <property type="project" value="UniProtKB-SubCell"/>
</dbReference>
<dbReference type="GO" id="GO:0008233">
    <property type="term" value="F:peptidase activity"/>
    <property type="evidence" value="ECO:0007669"/>
    <property type="project" value="UniProtKB-KW"/>
</dbReference>
<sequence length="431" mass="48258">MASTSATKPIWEDTQALEDLGQEILRASTEDIMNRTRLLENEIKIMRSELMRLQHEQATMEDSIKSNKEKIKVNKQMPYIVSNVVEVLDVNPEDEEEEEGANVDLHSKIKGKCAVIKTSTRQTIFLPMIGLVDPDNLKPGDLIGVNKDSYLILEALPTEFDSRVKAMEVDEKPTEDYNDVGGLDKQIEELVEAVVLPMTHKERFQKLGIKPPKGVLMYGPPGTGKTLLARACAAQTNATFLKLAGPQLVQMFIGDGAKIVRDAFQLAKEKAPAIIFIDELDAIGTKRFDSDKTGDREVQRTMLELLNQLDGFSSDDRIKVIAATNRIDTLDPALLRSGRLDRKIEFPHPNEEARARIIQIHSRKMTLEPDVNFDELSRCCEDFNGAQCKAICVEAGMIALRRGAVSVCHEDFMEGIQEVQAKKKTALQYYA</sequence>
<dbReference type="InterPro" id="IPR012340">
    <property type="entry name" value="NA-bd_OB-fold"/>
</dbReference>
<dbReference type="FunFam" id="3.40.50.300:FF:000037">
    <property type="entry name" value="26S protease regulatory subunit 6A"/>
    <property type="match status" value="1"/>
</dbReference>
<keyword evidence="6 10" id="KW-0067">ATP-binding</keyword>
<evidence type="ECO:0000256" key="7">
    <source>
        <dbReference type="ARBA" id="ARBA00022942"/>
    </source>
</evidence>
<dbReference type="InterPro" id="IPR050221">
    <property type="entry name" value="26S_Proteasome_ATPase"/>
</dbReference>
<dbReference type="GO" id="GO:0005524">
    <property type="term" value="F:ATP binding"/>
    <property type="evidence" value="ECO:0007669"/>
    <property type="project" value="UniProtKB-KW"/>
</dbReference>
<dbReference type="Pfam" id="PF16450">
    <property type="entry name" value="Prot_ATP_ID_OB_C"/>
    <property type="match status" value="1"/>
</dbReference>
<dbReference type="FunFam" id="2.40.50.140:FF:000076">
    <property type="entry name" value="26S protease regulatory subunit 6A"/>
    <property type="match status" value="1"/>
</dbReference>
<comment type="subcellular location">
    <subcellularLocation>
        <location evidence="2">Cytoplasm</location>
    </subcellularLocation>
    <subcellularLocation>
        <location evidence="1">Nucleus</location>
    </subcellularLocation>
</comment>
<dbReference type="GO" id="GO:0008540">
    <property type="term" value="C:proteasome regulatory particle, base subcomplex"/>
    <property type="evidence" value="ECO:0007669"/>
    <property type="project" value="EnsemblFungi"/>
</dbReference>
<dbReference type="Proteomes" id="UP000281549">
    <property type="component" value="Unassembled WGS sequence"/>
</dbReference>
<proteinExistence type="inferred from homology"/>
<keyword evidence="12" id="KW-0645">Protease</keyword>
<keyword evidence="5 10" id="KW-0547">Nucleotide-binding</keyword>
<keyword evidence="14" id="KW-1185">Reference proteome</keyword>
<dbReference type="PROSITE" id="PS00674">
    <property type="entry name" value="AAA"/>
    <property type="match status" value="1"/>
</dbReference>
<evidence type="ECO:0000256" key="10">
    <source>
        <dbReference type="RuleBase" id="RU003651"/>
    </source>
</evidence>
<reference evidence="13" key="3">
    <citation type="submission" date="2018-08" db="EMBL/GenBank/DDBJ databases">
        <title>Leveraging single-cell genomics to expand the Fungal Tree of Life.</title>
        <authorList>
            <consortium name="DOE Joint Genome Institute"/>
            <person name="Ahrendt S.R."/>
            <person name="Quandt C.A."/>
            <person name="Ciobanu D."/>
            <person name="Clum A."/>
            <person name="Salamov A."/>
            <person name="Andreopoulos B."/>
            <person name="Cheng J.-F."/>
            <person name="Woyke T."/>
            <person name="Pelin A."/>
            <person name="Henrissat B."/>
            <person name="Reynolds N."/>
            <person name="Benny G.L."/>
            <person name="Smith M.E."/>
            <person name="James T.Y."/>
            <person name="Grigoriev I.V."/>
        </authorList>
    </citation>
    <scope>NUCLEOTIDE SEQUENCE</scope>
    <source>
        <strain evidence="13">CSF55</strain>
    </source>
</reference>
<evidence type="ECO:0000256" key="2">
    <source>
        <dbReference type="ARBA" id="ARBA00004496"/>
    </source>
</evidence>
<evidence type="ECO:0000256" key="4">
    <source>
        <dbReference type="ARBA" id="ARBA00022490"/>
    </source>
</evidence>
<dbReference type="GO" id="GO:0070682">
    <property type="term" value="P:proteasome regulatory particle assembly"/>
    <property type="evidence" value="ECO:0007669"/>
    <property type="project" value="EnsemblFungi"/>
</dbReference>
<evidence type="ECO:0000256" key="3">
    <source>
        <dbReference type="ARBA" id="ARBA00006914"/>
    </source>
</evidence>
<dbReference type="GO" id="GO:0045899">
    <property type="term" value="P:positive regulation of RNA polymerase II transcription preinitiation complex assembly"/>
    <property type="evidence" value="ECO:0007669"/>
    <property type="project" value="EnsemblFungi"/>
</dbReference>
<organism evidence="12 14">
    <name type="scientific">Rozella allomycis (strain CSF55)</name>
    <dbReference type="NCBI Taxonomy" id="988480"/>
    <lineage>
        <taxon>Eukaryota</taxon>
        <taxon>Fungi</taxon>
        <taxon>Fungi incertae sedis</taxon>
        <taxon>Cryptomycota</taxon>
        <taxon>Cryptomycota incertae sedis</taxon>
        <taxon>Rozella</taxon>
    </lineage>
</organism>
<dbReference type="SMART" id="SM00382">
    <property type="entry name" value="AAA"/>
    <property type="match status" value="1"/>
</dbReference>
<name>A0A075AXI2_ROZAC</name>
<comment type="similarity">
    <text evidence="3 10">Belongs to the AAA ATPase family.</text>
</comment>
<reference evidence="15" key="2">
    <citation type="journal article" date="2018" name="Nat. Microbiol.">
        <title>Leveraging single-cell genomics to expand the fungal tree of life.</title>
        <authorList>
            <person name="Ahrendt S.R."/>
            <person name="Quandt C.A."/>
            <person name="Ciobanu D."/>
            <person name="Clum A."/>
            <person name="Salamov A."/>
            <person name="Andreopoulos B."/>
            <person name="Cheng J.F."/>
            <person name="Woyke T."/>
            <person name="Pelin A."/>
            <person name="Henrissat B."/>
            <person name="Reynolds N.K."/>
            <person name="Benny G.L."/>
            <person name="Smith M.E."/>
            <person name="James T.Y."/>
            <person name="Grigoriev I.V."/>
        </authorList>
    </citation>
    <scope>NUCLEOTIDE SEQUENCE [LARGE SCALE GENOMIC DNA]</scope>
    <source>
        <strain evidence="15">CSF55</strain>
    </source>
</reference>
<dbReference type="PANTHER" id="PTHR23073">
    <property type="entry name" value="26S PROTEASOME REGULATORY SUBUNIT"/>
    <property type="match status" value="1"/>
</dbReference>
<protein>
    <recommendedName>
        <fullName evidence="9">26S proteasome regulatory subunit 6A</fullName>
    </recommendedName>
</protein>
<keyword evidence="7" id="KW-0647">Proteasome</keyword>
<evidence type="ECO:0000313" key="13">
    <source>
        <dbReference type="EMBL" id="RKP17055.1"/>
    </source>
</evidence>
<dbReference type="EMBL" id="ML006053">
    <property type="protein sequence ID" value="RKP17055.1"/>
    <property type="molecule type" value="Genomic_DNA"/>
</dbReference>
<dbReference type="EMBL" id="KE561068">
    <property type="protein sequence ID" value="EPZ33249.1"/>
    <property type="molecule type" value="Genomic_DNA"/>
</dbReference>
<dbReference type="GO" id="GO:0016887">
    <property type="term" value="F:ATP hydrolysis activity"/>
    <property type="evidence" value="ECO:0007669"/>
    <property type="project" value="InterPro"/>
</dbReference>